<comment type="caution">
    <text evidence="2">The sequence shown here is derived from an EMBL/GenBank/DDBJ whole genome shotgun (WGS) entry which is preliminary data.</text>
</comment>
<proteinExistence type="predicted"/>
<sequence length="114" mass="12457">MAMPRSQLLLEEADQRASSDYHSGSVYVASAPGARAPLVHVRTPRRDGGGRAPRLRGPLGTPGIVWTPRVDRAPLKLFGHAKREAIAARIFRDYFGTLKFLKATRSCFLAQDAG</sequence>
<name>A0AAV7MHF0_PLEWA</name>
<protein>
    <submittedName>
        <fullName evidence="2">Uncharacterized protein</fullName>
    </submittedName>
</protein>
<dbReference type="EMBL" id="JANPWB010000013">
    <property type="protein sequence ID" value="KAJ1103200.1"/>
    <property type="molecule type" value="Genomic_DNA"/>
</dbReference>
<evidence type="ECO:0000256" key="1">
    <source>
        <dbReference type="SAM" id="MobiDB-lite"/>
    </source>
</evidence>
<keyword evidence="3" id="KW-1185">Reference proteome</keyword>
<dbReference type="Proteomes" id="UP001066276">
    <property type="component" value="Chromosome 9"/>
</dbReference>
<evidence type="ECO:0000313" key="2">
    <source>
        <dbReference type="EMBL" id="KAJ1103200.1"/>
    </source>
</evidence>
<feature type="region of interest" description="Disordered" evidence="1">
    <location>
        <begin position="38"/>
        <end position="61"/>
    </location>
</feature>
<accession>A0AAV7MHF0</accession>
<evidence type="ECO:0000313" key="3">
    <source>
        <dbReference type="Proteomes" id="UP001066276"/>
    </source>
</evidence>
<organism evidence="2 3">
    <name type="scientific">Pleurodeles waltl</name>
    <name type="common">Iberian ribbed newt</name>
    <dbReference type="NCBI Taxonomy" id="8319"/>
    <lineage>
        <taxon>Eukaryota</taxon>
        <taxon>Metazoa</taxon>
        <taxon>Chordata</taxon>
        <taxon>Craniata</taxon>
        <taxon>Vertebrata</taxon>
        <taxon>Euteleostomi</taxon>
        <taxon>Amphibia</taxon>
        <taxon>Batrachia</taxon>
        <taxon>Caudata</taxon>
        <taxon>Salamandroidea</taxon>
        <taxon>Salamandridae</taxon>
        <taxon>Pleurodelinae</taxon>
        <taxon>Pleurodeles</taxon>
    </lineage>
</organism>
<dbReference type="AlphaFoldDB" id="A0AAV7MHF0"/>
<reference evidence="2" key="1">
    <citation type="journal article" date="2022" name="bioRxiv">
        <title>Sequencing and chromosome-scale assembly of the giantPleurodeles waltlgenome.</title>
        <authorList>
            <person name="Brown T."/>
            <person name="Elewa A."/>
            <person name="Iarovenko S."/>
            <person name="Subramanian E."/>
            <person name="Araus A.J."/>
            <person name="Petzold A."/>
            <person name="Susuki M."/>
            <person name="Suzuki K.-i.T."/>
            <person name="Hayashi T."/>
            <person name="Toyoda A."/>
            <person name="Oliveira C."/>
            <person name="Osipova E."/>
            <person name="Leigh N.D."/>
            <person name="Simon A."/>
            <person name="Yun M.H."/>
        </authorList>
    </citation>
    <scope>NUCLEOTIDE SEQUENCE</scope>
    <source>
        <strain evidence="2">20211129_DDA</strain>
        <tissue evidence="2">Liver</tissue>
    </source>
</reference>
<gene>
    <name evidence="2" type="ORF">NDU88_000627</name>
</gene>